<keyword evidence="3" id="KW-1185">Reference proteome</keyword>
<feature type="region of interest" description="Disordered" evidence="1">
    <location>
        <begin position="217"/>
        <end position="237"/>
    </location>
</feature>
<feature type="region of interest" description="Disordered" evidence="1">
    <location>
        <begin position="1"/>
        <end position="146"/>
    </location>
</feature>
<dbReference type="AlphaFoldDB" id="A0A517LN42"/>
<evidence type="ECO:0000313" key="3">
    <source>
        <dbReference type="Proteomes" id="UP000316270"/>
    </source>
</evidence>
<evidence type="ECO:0000313" key="2">
    <source>
        <dbReference type="EMBL" id="QDS77059.1"/>
    </source>
</evidence>
<dbReference type="EMBL" id="CP042200">
    <property type="protein sequence ID" value="QDS77059.1"/>
    <property type="molecule type" value="Genomic_DNA"/>
</dbReference>
<dbReference type="STRING" id="50376.A0A517LN42"/>
<feature type="compositionally biased region" description="Pro residues" evidence="1">
    <location>
        <begin position="332"/>
        <end position="343"/>
    </location>
</feature>
<proteinExistence type="predicted"/>
<evidence type="ECO:0000256" key="1">
    <source>
        <dbReference type="SAM" id="MobiDB-lite"/>
    </source>
</evidence>
<accession>A0A517LN42</accession>
<feature type="compositionally biased region" description="Low complexity" evidence="1">
    <location>
        <begin position="1"/>
        <end position="12"/>
    </location>
</feature>
<feature type="compositionally biased region" description="Basic and acidic residues" evidence="1">
    <location>
        <begin position="354"/>
        <end position="372"/>
    </location>
</feature>
<reference evidence="2 3" key="1">
    <citation type="submission" date="2019-07" db="EMBL/GenBank/DDBJ databases">
        <title>Finished genome of Venturia effusa.</title>
        <authorList>
            <person name="Young C.A."/>
            <person name="Cox M.P."/>
            <person name="Ganley A.R.D."/>
            <person name="David W.J."/>
        </authorList>
    </citation>
    <scope>NUCLEOTIDE SEQUENCE [LARGE SCALE GENOMIC DNA]</scope>
    <source>
        <strain evidence="3">albino</strain>
    </source>
</reference>
<feature type="compositionally biased region" description="Basic and acidic residues" evidence="1">
    <location>
        <begin position="53"/>
        <end position="69"/>
    </location>
</feature>
<gene>
    <name evidence="2" type="ORF">FKW77_007018</name>
</gene>
<feature type="compositionally biased region" description="Low complexity" evidence="1">
    <location>
        <begin position="312"/>
        <end position="331"/>
    </location>
</feature>
<dbReference type="Proteomes" id="UP000316270">
    <property type="component" value="Chromosome 16"/>
</dbReference>
<sequence length="475" mass="50994">MTTAVASAVTASLGPPSMDHSRPYASIAPTGGTMSSATPTRRSNAANSRSPPSRHESAALRRLSSEGKRSPNTGSLPSEGRHRNGADGESRHRAPQMPKVLVKQEPGSPPLPTPRHRPSRLNLASSNMGNGGPASARPPAPLTSRDSAGLAVHDIGLACLSPGFNTVDPSMREQLERSMNVREQQRKIIEARQKGGNPADLDALRTTEGSAFKLTAKTPGTSRRKGPPPGLSIAPPSHEHFANERVIQSAPLHGGFPRGQAPLTRQIINQPSNLSQTSHIHHVPANQTNNRLPPISDVFPGELNAGPPPARPSSHFQSPGSSSQSAAQNQPLPSPSYPNPPHTAYPHPRSTSTRRREFTSAEEAVKEMTGGREDMMPRMIHYGGHQPLTPPSPKNVGLGVSAPTELLPLRTGSSRRRDRDEYEREHGTPPLGRGPQTQQARKGPFGEGRDSPASIASKKEEFLKVVSRAWDLWHE</sequence>
<feature type="compositionally biased region" description="Polar residues" evidence="1">
    <location>
        <begin position="32"/>
        <end position="51"/>
    </location>
</feature>
<protein>
    <submittedName>
        <fullName evidence="2">Uncharacterized protein</fullName>
    </submittedName>
</protein>
<feature type="region of interest" description="Disordered" evidence="1">
    <location>
        <begin position="400"/>
        <end position="458"/>
    </location>
</feature>
<feature type="compositionally biased region" description="Basic and acidic residues" evidence="1">
    <location>
        <begin position="79"/>
        <end position="92"/>
    </location>
</feature>
<organism evidence="2 3">
    <name type="scientific">Venturia effusa</name>
    <dbReference type="NCBI Taxonomy" id="50376"/>
    <lineage>
        <taxon>Eukaryota</taxon>
        <taxon>Fungi</taxon>
        <taxon>Dikarya</taxon>
        <taxon>Ascomycota</taxon>
        <taxon>Pezizomycotina</taxon>
        <taxon>Dothideomycetes</taxon>
        <taxon>Pleosporomycetidae</taxon>
        <taxon>Venturiales</taxon>
        <taxon>Venturiaceae</taxon>
        <taxon>Venturia</taxon>
    </lineage>
</organism>
<feature type="compositionally biased region" description="Basic and acidic residues" evidence="1">
    <location>
        <begin position="415"/>
        <end position="427"/>
    </location>
</feature>
<dbReference type="OrthoDB" id="4463286at2759"/>
<name>A0A517LN42_9PEZI</name>
<feature type="region of interest" description="Disordered" evidence="1">
    <location>
        <begin position="284"/>
        <end position="372"/>
    </location>
</feature>